<evidence type="ECO:0000313" key="3">
    <source>
        <dbReference type="Proteomes" id="UP001162162"/>
    </source>
</evidence>
<accession>A0AAV8XVI2</accession>
<feature type="domain" description="PiggyBac transposable element-derived protein" evidence="1">
    <location>
        <begin position="55"/>
        <end position="183"/>
    </location>
</feature>
<reference evidence="2" key="1">
    <citation type="journal article" date="2023" name="Insect Mol. Biol.">
        <title>Genome sequencing provides insights into the evolution of gene families encoding plant cell wall-degrading enzymes in longhorned beetles.</title>
        <authorList>
            <person name="Shin N.R."/>
            <person name="Okamura Y."/>
            <person name="Kirsch R."/>
            <person name="Pauchet Y."/>
        </authorList>
    </citation>
    <scope>NUCLEOTIDE SEQUENCE</scope>
    <source>
        <strain evidence="2">AMC_N1</strain>
    </source>
</reference>
<keyword evidence="3" id="KW-1185">Reference proteome</keyword>
<name>A0AAV8XVI2_9CUCU</name>
<proteinExistence type="predicted"/>
<dbReference type="Proteomes" id="UP001162162">
    <property type="component" value="Unassembled WGS sequence"/>
</dbReference>
<organism evidence="2 3">
    <name type="scientific">Aromia moschata</name>
    <dbReference type="NCBI Taxonomy" id="1265417"/>
    <lineage>
        <taxon>Eukaryota</taxon>
        <taxon>Metazoa</taxon>
        <taxon>Ecdysozoa</taxon>
        <taxon>Arthropoda</taxon>
        <taxon>Hexapoda</taxon>
        <taxon>Insecta</taxon>
        <taxon>Pterygota</taxon>
        <taxon>Neoptera</taxon>
        <taxon>Endopterygota</taxon>
        <taxon>Coleoptera</taxon>
        <taxon>Polyphaga</taxon>
        <taxon>Cucujiformia</taxon>
        <taxon>Chrysomeloidea</taxon>
        <taxon>Cerambycidae</taxon>
        <taxon>Cerambycinae</taxon>
        <taxon>Callichromatini</taxon>
        <taxon>Aromia</taxon>
    </lineage>
</organism>
<comment type="caution">
    <text evidence="2">The sequence shown here is derived from an EMBL/GenBank/DDBJ whole genome shotgun (WGS) entry which is preliminary data.</text>
</comment>
<protein>
    <recommendedName>
        <fullName evidence="1">PiggyBac transposable element-derived protein domain-containing protein</fullName>
    </recommendedName>
</protein>
<dbReference type="EMBL" id="JAPWTK010000335">
    <property type="protein sequence ID" value="KAJ8942262.1"/>
    <property type="molecule type" value="Genomic_DNA"/>
</dbReference>
<dbReference type="PANTHER" id="PTHR46599:SF3">
    <property type="entry name" value="PIGGYBAC TRANSPOSABLE ELEMENT-DERIVED PROTEIN 4"/>
    <property type="match status" value="1"/>
</dbReference>
<evidence type="ECO:0000259" key="1">
    <source>
        <dbReference type="Pfam" id="PF13843"/>
    </source>
</evidence>
<dbReference type="Pfam" id="PF13843">
    <property type="entry name" value="DDE_Tnp_1_7"/>
    <property type="match status" value="1"/>
</dbReference>
<dbReference type="PANTHER" id="PTHR46599">
    <property type="entry name" value="PIGGYBAC TRANSPOSABLE ELEMENT-DERIVED PROTEIN 4"/>
    <property type="match status" value="1"/>
</dbReference>
<dbReference type="InterPro" id="IPR029526">
    <property type="entry name" value="PGBD"/>
</dbReference>
<dbReference type="AlphaFoldDB" id="A0AAV8XVI2"/>
<gene>
    <name evidence="2" type="ORF">NQ318_008006</name>
</gene>
<evidence type="ECO:0000313" key="2">
    <source>
        <dbReference type="EMBL" id="KAJ8942262.1"/>
    </source>
</evidence>
<sequence length="225" mass="25959">MIYSDFEKVVDKIDTIATVFGKIAQTRKRYYFLGKYGRSPSPPAVCVHSGGHKIITNSTNIYIDKIRSKFQRERDARPTDSFESKALFGVLYFLGLCRSERQNIKDLWRTDGTGIDALYCTMSYNRLLLRCLRFDDINTREERCKIDKLADIRKIFEIFVENCKKSIIPGPDLTVDEKLVYFRVDPSTMYTLNMEIYAGTQPEGSFRISNSPSEVVKRLVGVTKE</sequence>